<evidence type="ECO:0000256" key="1">
    <source>
        <dbReference type="ARBA" id="ARBA00004141"/>
    </source>
</evidence>
<dbReference type="AlphaFoldDB" id="A0AAE0J1J0"/>
<sequence>MLPGFVHFPAFPIVTAHLAINTIITFLGIALAVLRIIARFKSGANLWWDDYLVLAALPQGIGMLIISGLWSDMGVGYPAAETIANIFPILKLLISYELVFCTAISTIKLSILFFYLRVFVNRGLRLATKLSMLFVGLWSTGNFLQVFLLCRPFAASYDPRIKGTCGNQIASFIAIGAFNIITDVLILTLPLPTVWALKMSTGTKIGLTCVFLFGSIVSVISIIRIVALTQLDLTNLTGTMIWADFWSCMEINLAIICVSLPMLGTLFSRCTSRRGASKLPGPSNSDGYGSTNGSGFNRIKRGNQGKEDYGLESIYAANQEIHSHSAVVAEPKRSRAPTVSSGNGSGSEVVLTGTTPPAEPSILEQDEPGVIKVSTKWTISHD</sequence>
<evidence type="ECO:0000256" key="4">
    <source>
        <dbReference type="ARBA" id="ARBA00023136"/>
    </source>
</evidence>
<dbReference type="InterPro" id="IPR049326">
    <property type="entry name" value="Rhodopsin_dom_fungi"/>
</dbReference>
<dbReference type="GO" id="GO:0016020">
    <property type="term" value="C:membrane"/>
    <property type="evidence" value="ECO:0007669"/>
    <property type="project" value="UniProtKB-SubCell"/>
</dbReference>
<gene>
    <name evidence="9" type="ORF">B0T19DRAFT_452053</name>
</gene>
<feature type="transmembrane region" description="Helical" evidence="7">
    <location>
        <begin position="251"/>
        <end position="268"/>
    </location>
</feature>
<keyword evidence="3 7" id="KW-1133">Transmembrane helix</keyword>
<evidence type="ECO:0000256" key="5">
    <source>
        <dbReference type="ARBA" id="ARBA00038359"/>
    </source>
</evidence>
<evidence type="ECO:0000256" key="7">
    <source>
        <dbReference type="SAM" id="Phobius"/>
    </source>
</evidence>
<dbReference type="EMBL" id="JAUEPO010000001">
    <property type="protein sequence ID" value="KAK3335203.1"/>
    <property type="molecule type" value="Genomic_DNA"/>
</dbReference>
<keyword evidence="10" id="KW-1185">Reference proteome</keyword>
<evidence type="ECO:0000313" key="10">
    <source>
        <dbReference type="Proteomes" id="UP001286456"/>
    </source>
</evidence>
<name>A0AAE0J1J0_9PEZI</name>
<feature type="domain" description="Rhodopsin" evidence="8">
    <location>
        <begin position="34"/>
        <end position="269"/>
    </location>
</feature>
<proteinExistence type="inferred from homology"/>
<feature type="transmembrane region" description="Helical" evidence="7">
    <location>
        <begin position="50"/>
        <end position="70"/>
    </location>
</feature>
<evidence type="ECO:0000256" key="6">
    <source>
        <dbReference type="SAM" id="MobiDB-lite"/>
    </source>
</evidence>
<dbReference type="PANTHER" id="PTHR33048">
    <property type="entry name" value="PTH11-LIKE INTEGRAL MEMBRANE PROTEIN (AFU_ORTHOLOGUE AFUA_5G11245)"/>
    <property type="match status" value="1"/>
</dbReference>
<comment type="subcellular location">
    <subcellularLocation>
        <location evidence="1">Membrane</location>
        <topology evidence="1">Multi-pass membrane protein</topology>
    </subcellularLocation>
</comment>
<feature type="compositionally biased region" description="Polar residues" evidence="6">
    <location>
        <begin position="282"/>
        <end position="295"/>
    </location>
</feature>
<feature type="transmembrane region" description="Helical" evidence="7">
    <location>
        <begin position="209"/>
        <end position="231"/>
    </location>
</feature>
<reference evidence="9" key="1">
    <citation type="journal article" date="2023" name="Mol. Phylogenet. Evol.">
        <title>Genome-scale phylogeny and comparative genomics of the fungal order Sordariales.</title>
        <authorList>
            <person name="Hensen N."/>
            <person name="Bonometti L."/>
            <person name="Westerberg I."/>
            <person name="Brannstrom I.O."/>
            <person name="Guillou S."/>
            <person name="Cros-Aarteil S."/>
            <person name="Calhoun S."/>
            <person name="Haridas S."/>
            <person name="Kuo A."/>
            <person name="Mondo S."/>
            <person name="Pangilinan J."/>
            <person name="Riley R."/>
            <person name="LaButti K."/>
            <person name="Andreopoulos B."/>
            <person name="Lipzen A."/>
            <person name="Chen C."/>
            <person name="Yan M."/>
            <person name="Daum C."/>
            <person name="Ng V."/>
            <person name="Clum A."/>
            <person name="Steindorff A."/>
            <person name="Ohm R.A."/>
            <person name="Martin F."/>
            <person name="Silar P."/>
            <person name="Natvig D.O."/>
            <person name="Lalanne C."/>
            <person name="Gautier V."/>
            <person name="Ament-Velasquez S.L."/>
            <person name="Kruys A."/>
            <person name="Hutchinson M.I."/>
            <person name="Powell A.J."/>
            <person name="Barry K."/>
            <person name="Miller A.N."/>
            <person name="Grigoriev I.V."/>
            <person name="Debuchy R."/>
            <person name="Gladieux P."/>
            <person name="Hiltunen Thoren M."/>
            <person name="Johannesson H."/>
        </authorList>
    </citation>
    <scope>NUCLEOTIDE SEQUENCE</scope>
    <source>
        <strain evidence="9">SMH4131-1</strain>
    </source>
</reference>
<feature type="transmembrane region" description="Helical" evidence="7">
    <location>
        <begin position="94"/>
        <end position="118"/>
    </location>
</feature>
<dbReference type="InterPro" id="IPR052337">
    <property type="entry name" value="SAT4-like"/>
</dbReference>
<evidence type="ECO:0000259" key="8">
    <source>
        <dbReference type="Pfam" id="PF20684"/>
    </source>
</evidence>
<feature type="transmembrane region" description="Helical" evidence="7">
    <location>
        <begin position="130"/>
        <end position="149"/>
    </location>
</feature>
<dbReference type="PANTHER" id="PTHR33048:SF161">
    <property type="entry name" value="INTEGRAL MEMBRANE PROTEIN"/>
    <property type="match status" value="1"/>
</dbReference>
<feature type="compositionally biased region" description="Low complexity" evidence="6">
    <location>
        <begin position="339"/>
        <end position="350"/>
    </location>
</feature>
<feature type="transmembrane region" description="Helical" evidence="7">
    <location>
        <begin position="169"/>
        <end position="197"/>
    </location>
</feature>
<dbReference type="Pfam" id="PF20684">
    <property type="entry name" value="Fung_rhodopsin"/>
    <property type="match status" value="1"/>
</dbReference>
<evidence type="ECO:0000313" key="9">
    <source>
        <dbReference type="EMBL" id="KAK3335203.1"/>
    </source>
</evidence>
<keyword evidence="4 7" id="KW-0472">Membrane</keyword>
<evidence type="ECO:0000256" key="2">
    <source>
        <dbReference type="ARBA" id="ARBA00022692"/>
    </source>
</evidence>
<dbReference type="Proteomes" id="UP001286456">
    <property type="component" value="Unassembled WGS sequence"/>
</dbReference>
<feature type="transmembrane region" description="Helical" evidence="7">
    <location>
        <begin position="12"/>
        <end position="38"/>
    </location>
</feature>
<evidence type="ECO:0000256" key="3">
    <source>
        <dbReference type="ARBA" id="ARBA00022989"/>
    </source>
</evidence>
<feature type="region of interest" description="Disordered" evidence="6">
    <location>
        <begin position="326"/>
        <end position="362"/>
    </location>
</feature>
<keyword evidence="2 7" id="KW-0812">Transmembrane</keyword>
<comment type="similarity">
    <text evidence="5">Belongs to the SAT4 family.</text>
</comment>
<organism evidence="9 10">
    <name type="scientific">Cercophora scortea</name>
    <dbReference type="NCBI Taxonomy" id="314031"/>
    <lineage>
        <taxon>Eukaryota</taxon>
        <taxon>Fungi</taxon>
        <taxon>Dikarya</taxon>
        <taxon>Ascomycota</taxon>
        <taxon>Pezizomycotina</taxon>
        <taxon>Sordariomycetes</taxon>
        <taxon>Sordariomycetidae</taxon>
        <taxon>Sordariales</taxon>
        <taxon>Lasiosphaeriaceae</taxon>
        <taxon>Cercophora</taxon>
    </lineage>
</organism>
<comment type="caution">
    <text evidence="9">The sequence shown here is derived from an EMBL/GenBank/DDBJ whole genome shotgun (WGS) entry which is preliminary data.</text>
</comment>
<accession>A0AAE0J1J0</accession>
<feature type="region of interest" description="Disordered" evidence="6">
    <location>
        <begin position="274"/>
        <end position="301"/>
    </location>
</feature>
<protein>
    <recommendedName>
        <fullName evidence="8">Rhodopsin domain-containing protein</fullName>
    </recommendedName>
</protein>
<reference evidence="9" key="2">
    <citation type="submission" date="2023-06" db="EMBL/GenBank/DDBJ databases">
        <authorList>
            <consortium name="Lawrence Berkeley National Laboratory"/>
            <person name="Haridas S."/>
            <person name="Hensen N."/>
            <person name="Bonometti L."/>
            <person name="Westerberg I."/>
            <person name="Brannstrom I.O."/>
            <person name="Guillou S."/>
            <person name="Cros-Aarteil S."/>
            <person name="Calhoun S."/>
            <person name="Kuo A."/>
            <person name="Mondo S."/>
            <person name="Pangilinan J."/>
            <person name="Riley R."/>
            <person name="Labutti K."/>
            <person name="Andreopoulos B."/>
            <person name="Lipzen A."/>
            <person name="Chen C."/>
            <person name="Yanf M."/>
            <person name="Daum C."/>
            <person name="Ng V."/>
            <person name="Clum A."/>
            <person name="Steindorff A."/>
            <person name="Ohm R."/>
            <person name="Martin F."/>
            <person name="Silar P."/>
            <person name="Natvig D."/>
            <person name="Lalanne C."/>
            <person name="Gautier V."/>
            <person name="Ament-Velasquez S.L."/>
            <person name="Kruys A."/>
            <person name="Hutchinson M.I."/>
            <person name="Powell A.J."/>
            <person name="Barry K."/>
            <person name="Miller A.N."/>
            <person name="Grigoriev I.V."/>
            <person name="Debuchy R."/>
            <person name="Gladieux P."/>
            <person name="Thoren M.H."/>
            <person name="Johannesson H."/>
        </authorList>
    </citation>
    <scope>NUCLEOTIDE SEQUENCE</scope>
    <source>
        <strain evidence="9">SMH4131-1</strain>
    </source>
</reference>